<sequence>MDPFSYQTLVSLNNAGAILLQRNCFEAAYLTFMDALAVLENRESTEGGLGLSMVQCSLQAMTSCAATRLDSTSQQCRVRQETAANAREAIHAQPLYNGQCHSPGTSSEGVSLDLRILSQDSIYLNYRSLETNEIHVDLTSAVVVYNFGLCNLKIAVFNRNGSEHFRQSGVTLIKYAYKALPPLPPCTEVDDFTSIVTMSIIALSFLVEVGSLSQDESAGFREQLRRAKEGLTVFAAQGQTAPAA</sequence>
<evidence type="ECO:0000313" key="1">
    <source>
        <dbReference type="EMBL" id="CAE0412190.1"/>
    </source>
</evidence>
<name>A0A7S3P735_9STRA</name>
<protein>
    <submittedName>
        <fullName evidence="1">Uncharacterized protein</fullName>
    </submittedName>
</protein>
<organism evidence="1">
    <name type="scientific">Amphora coffeiformis</name>
    <dbReference type="NCBI Taxonomy" id="265554"/>
    <lineage>
        <taxon>Eukaryota</taxon>
        <taxon>Sar</taxon>
        <taxon>Stramenopiles</taxon>
        <taxon>Ochrophyta</taxon>
        <taxon>Bacillariophyta</taxon>
        <taxon>Bacillariophyceae</taxon>
        <taxon>Bacillariophycidae</taxon>
        <taxon>Thalassiophysales</taxon>
        <taxon>Catenulaceae</taxon>
        <taxon>Amphora</taxon>
    </lineage>
</organism>
<gene>
    <name evidence="1" type="ORF">ACOF00016_LOCUS9462</name>
</gene>
<proteinExistence type="predicted"/>
<reference evidence="1" key="1">
    <citation type="submission" date="2021-01" db="EMBL/GenBank/DDBJ databases">
        <authorList>
            <person name="Corre E."/>
            <person name="Pelletier E."/>
            <person name="Niang G."/>
            <person name="Scheremetjew M."/>
            <person name="Finn R."/>
            <person name="Kale V."/>
            <person name="Holt S."/>
            <person name="Cochrane G."/>
            <person name="Meng A."/>
            <person name="Brown T."/>
            <person name="Cohen L."/>
        </authorList>
    </citation>
    <scope>NUCLEOTIDE SEQUENCE</scope>
    <source>
        <strain evidence="1">CCMP127</strain>
    </source>
</reference>
<dbReference type="AlphaFoldDB" id="A0A7S3P735"/>
<dbReference type="EMBL" id="HBIM01011440">
    <property type="protein sequence ID" value="CAE0412190.1"/>
    <property type="molecule type" value="Transcribed_RNA"/>
</dbReference>
<accession>A0A7S3P735</accession>